<feature type="transmembrane region" description="Helical" evidence="1">
    <location>
        <begin position="58"/>
        <end position="78"/>
    </location>
</feature>
<reference evidence="3" key="1">
    <citation type="submission" date="2024-02" db="UniProtKB">
        <authorList>
            <consortium name="WormBaseParasite"/>
        </authorList>
    </citation>
    <scope>IDENTIFICATION</scope>
</reference>
<keyword evidence="1" id="KW-0812">Transmembrane</keyword>
<evidence type="ECO:0000256" key="1">
    <source>
        <dbReference type="SAM" id="Phobius"/>
    </source>
</evidence>
<protein>
    <submittedName>
        <fullName evidence="3">Uncharacterized protein</fullName>
    </submittedName>
</protein>
<keyword evidence="2" id="KW-1185">Reference proteome</keyword>
<evidence type="ECO:0000313" key="3">
    <source>
        <dbReference type="WBParaSite" id="MBELARI_LOCUS14990"/>
    </source>
</evidence>
<name>A0AAF3ELR5_9BILA</name>
<keyword evidence="1" id="KW-0472">Membrane</keyword>
<keyword evidence="1" id="KW-1133">Transmembrane helix</keyword>
<organism evidence="2 3">
    <name type="scientific">Mesorhabditis belari</name>
    <dbReference type="NCBI Taxonomy" id="2138241"/>
    <lineage>
        <taxon>Eukaryota</taxon>
        <taxon>Metazoa</taxon>
        <taxon>Ecdysozoa</taxon>
        <taxon>Nematoda</taxon>
        <taxon>Chromadorea</taxon>
        <taxon>Rhabditida</taxon>
        <taxon>Rhabditina</taxon>
        <taxon>Rhabditomorpha</taxon>
        <taxon>Rhabditoidea</taxon>
        <taxon>Rhabditidae</taxon>
        <taxon>Mesorhabditinae</taxon>
        <taxon>Mesorhabditis</taxon>
    </lineage>
</organism>
<sequence length="105" mass="12154">MNKLRRRGKTSRGESLLMLQMIMNSFLNLTNTIFWYFFAIILNLFFGNNVMFVYNYAVDFNQAMLFNLVASIICILCFRKPKETRPQNGVKVNVTASSIAERLNG</sequence>
<dbReference type="WBParaSite" id="MBELARI_LOCUS14990">
    <property type="protein sequence ID" value="MBELARI_LOCUS14990"/>
    <property type="gene ID" value="MBELARI_LOCUS14990"/>
</dbReference>
<dbReference type="Proteomes" id="UP000887575">
    <property type="component" value="Unassembled WGS sequence"/>
</dbReference>
<proteinExistence type="predicted"/>
<accession>A0AAF3ELR5</accession>
<feature type="transmembrane region" description="Helical" evidence="1">
    <location>
        <begin position="21"/>
        <end position="46"/>
    </location>
</feature>
<dbReference type="AlphaFoldDB" id="A0AAF3ELR5"/>
<evidence type="ECO:0000313" key="2">
    <source>
        <dbReference type="Proteomes" id="UP000887575"/>
    </source>
</evidence>